<keyword evidence="7 9" id="KW-0460">Magnesium</keyword>
<dbReference type="GO" id="GO:0046872">
    <property type="term" value="F:metal ion binding"/>
    <property type="evidence" value="ECO:0007669"/>
    <property type="project" value="UniProtKB-UniRule"/>
</dbReference>
<comment type="similarity">
    <text evidence="2 9">Belongs to the CRISPR-associated endoribonuclease Cas2 protein family.</text>
</comment>
<evidence type="ECO:0000256" key="1">
    <source>
        <dbReference type="ARBA" id="ARBA00001946"/>
    </source>
</evidence>
<name>A0A6H2ENB2_9ACTO</name>
<dbReference type="NCBIfam" id="TIGR01573">
    <property type="entry name" value="cas2"/>
    <property type="match status" value="1"/>
</dbReference>
<dbReference type="Proteomes" id="UP000502298">
    <property type="component" value="Chromosome"/>
</dbReference>
<evidence type="ECO:0000256" key="9">
    <source>
        <dbReference type="HAMAP-Rule" id="MF_01471"/>
    </source>
</evidence>
<sequence>MSSDPMWCLVMFDLPTKTASQKREYSSFRNYLLDIGFSRVQYSVYVHYSPTGLIGTRLVKGIKANLPPGGEVRIVHISDRQWSKAFRFANAIEEKPEEAPQQLMIF</sequence>
<reference evidence="10 11" key="1">
    <citation type="submission" date="2020-03" db="EMBL/GenBank/DDBJ databases">
        <title>Complete genome of Arcanobacterium buesumensis sp. nov. strain 2701.</title>
        <authorList>
            <person name="Borowiak M."/>
            <person name="Alssahen M."/>
            <person name="Laemmler C."/>
            <person name="Malorny B."/>
            <person name="Hassan A."/>
            <person name="Prenger-Berninghoff E."/>
            <person name="Ploetz M."/>
            <person name="Abdulmawjood A."/>
        </authorList>
    </citation>
    <scope>NUCLEOTIDE SEQUENCE [LARGE SCALE GENOMIC DNA]</scope>
    <source>
        <strain evidence="10 11">2701</strain>
    </source>
</reference>
<keyword evidence="11" id="KW-1185">Reference proteome</keyword>
<dbReference type="Pfam" id="PF09827">
    <property type="entry name" value="CRISPR_Cas2"/>
    <property type="match status" value="1"/>
</dbReference>
<keyword evidence="8 9" id="KW-0051">Antiviral defense</keyword>
<protein>
    <recommendedName>
        <fullName evidence="9">CRISPR-associated endoribonuclease Cas2</fullName>
        <ecNumber evidence="9">3.1.-.-</ecNumber>
    </recommendedName>
</protein>
<keyword evidence="3 9" id="KW-0540">Nuclease</keyword>
<keyword evidence="6 9" id="KW-0378">Hydrolase</keyword>
<comment type="subunit">
    <text evidence="9">Homodimer, forms a heterotetramer with a Cas1 homodimer.</text>
</comment>
<dbReference type="EC" id="3.1.-.-" evidence="9"/>
<dbReference type="AlphaFoldDB" id="A0A6H2ENB2"/>
<dbReference type="InterPro" id="IPR021127">
    <property type="entry name" value="CRISPR_associated_Cas2"/>
</dbReference>
<evidence type="ECO:0000256" key="8">
    <source>
        <dbReference type="ARBA" id="ARBA00023118"/>
    </source>
</evidence>
<evidence type="ECO:0000256" key="5">
    <source>
        <dbReference type="ARBA" id="ARBA00022759"/>
    </source>
</evidence>
<dbReference type="KEGG" id="arca:HC352_08690"/>
<keyword evidence="4 9" id="KW-0479">Metal-binding</keyword>
<proteinExistence type="inferred from homology"/>
<feature type="binding site" evidence="9">
    <location>
        <position position="13"/>
    </location>
    <ligand>
        <name>Mg(2+)</name>
        <dbReference type="ChEBI" id="CHEBI:18420"/>
        <note>catalytic</note>
    </ligand>
</feature>
<dbReference type="HAMAP" id="MF_01471">
    <property type="entry name" value="Cas2"/>
    <property type="match status" value="1"/>
</dbReference>
<dbReference type="GO" id="GO:0051607">
    <property type="term" value="P:defense response to virus"/>
    <property type="evidence" value="ECO:0007669"/>
    <property type="project" value="UniProtKB-UniRule"/>
</dbReference>
<dbReference type="InterPro" id="IPR019199">
    <property type="entry name" value="Virulence_VapD/CRISPR_Cas2"/>
</dbReference>
<comment type="function">
    <text evidence="9">CRISPR (clustered regularly interspaced short palindromic repeat), is an adaptive immune system that provides protection against mobile genetic elements (viruses, transposable elements and conjugative plasmids). CRISPR clusters contain sequences complementary to antecedent mobile elements and target invading nucleic acids. CRISPR clusters are transcribed and processed into CRISPR RNA (crRNA). Functions as a ssRNA-specific endoribonuclease. Involved in the integration of spacer DNA into the CRISPR cassette.</text>
</comment>
<accession>A0A6H2ENB2</accession>
<dbReference type="EMBL" id="CP050804">
    <property type="protein sequence ID" value="QJC22568.1"/>
    <property type="molecule type" value="Genomic_DNA"/>
</dbReference>
<dbReference type="Gene3D" id="3.30.70.240">
    <property type="match status" value="1"/>
</dbReference>
<dbReference type="GO" id="GO:0004521">
    <property type="term" value="F:RNA endonuclease activity"/>
    <property type="evidence" value="ECO:0007669"/>
    <property type="project" value="InterPro"/>
</dbReference>
<evidence type="ECO:0000256" key="2">
    <source>
        <dbReference type="ARBA" id="ARBA00009959"/>
    </source>
</evidence>
<dbReference type="SUPFAM" id="SSF143430">
    <property type="entry name" value="TTP0101/SSO1404-like"/>
    <property type="match status" value="1"/>
</dbReference>
<evidence type="ECO:0000256" key="3">
    <source>
        <dbReference type="ARBA" id="ARBA00022722"/>
    </source>
</evidence>
<comment type="cofactor">
    <cofactor evidence="1 9">
        <name>Mg(2+)</name>
        <dbReference type="ChEBI" id="CHEBI:18420"/>
    </cofactor>
</comment>
<evidence type="ECO:0000256" key="6">
    <source>
        <dbReference type="ARBA" id="ARBA00022801"/>
    </source>
</evidence>
<keyword evidence="5 9" id="KW-0255">Endonuclease</keyword>
<dbReference type="GO" id="GO:0043571">
    <property type="term" value="P:maintenance of CRISPR repeat elements"/>
    <property type="evidence" value="ECO:0007669"/>
    <property type="project" value="UniProtKB-UniRule"/>
</dbReference>
<evidence type="ECO:0000313" key="10">
    <source>
        <dbReference type="EMBL" id="QJC22568.1"/>
    </source>
</evidence>
<evidence type="ECO:0000256" key="7">
    <source>
        <dbReference type="ARBA" id="ARBA00022842"/>
    </source>
</evidence>
<organism evidence="10 11">
    <name type="scientific">Arcanobacterium buesumense</name>
    <dbReference type="NCBI Taxonomy" id="2722751"/>
    <lineage>
        <taxon>Bacteria</taxon>
        <taxon>Bacillati</taxon>
        <taxon>Actinomycetota</taxon>
        <taxon>Actinomycetes</taxon>
        <taxon>Actinomycetales</taxon>
        <taxon>Actinomycetaceae</taxon>
        <taxon>Arcanobacterium</taxon>
    </lineage>
</organism>
<gene>
    <name evidence="9 10" type="primary">cas2</name>
    <name evidence="10" type="ORF">HC352_08690</name>
</gene>
<dbReference type="GO" id="GO:0016787">
    <property type="term" value="F:hydrolase activity"/>
    <property type="evidence" value="ECO:0007669"/>
    <property type="project" value="UniProtKB-KW"/>
</dbReference>
<dbReference type="RefSeq" id="WP_168918490.1">
    <property type="nucleotide sequence ID" value="NZ_CP050804.1"/>
</dbReference>
<evidence type="ECO:0000313" key="11">
    <source>
        <dbReference type="Proteomes" id="UP000502298"/>
    </source>
</evidence>
<evidence type="ECO:0000256" key="4">
    <source>
        <dbReference type="ARBA" id="ARBA00022723"/>
    </source>
</evidence>